<protein>
    <submittedName>
        <fullName evidence="2">Uncharacterized protein</fullName>
    </submittedName>
</protein>
<feature type="non-terminal residue" evidence="2">
    <location>
        <position position="262"/>
    </location>
</feature>
<evidence type="ECO:0000256" key="1">
    <source>
        <dbReference type="SAM" id="MobiDB-lite"/>
    </source>
</evidence>
<proteinExistence type="predicted"/>
<reference evidence="2" key="1">
    <citation type="journal article" date="2014" name="Front. Microbiol.">
        <title>High frequency of phylogenetically diverse reductive dehalogenase-homologous genes in deep subseafloor sedimentary metagenomes.</title>
        <authorList>
            <person name="Kawai M."/>
            <person name="Futagami T."/>
            <person name="Toyoda A."/>
            <person name="Takaki Y."/>
            <person name="Nishi S."/>
            <person name="Hori S."/>
            <person name="Arai W."/>
            <person name="Tsubouchi T."/>
            <person name="Morono Y."/>
            <person name="Uchiyama I."/>
            <person name="Ito T."/>
            <person name="Fujiyama A."/>
            <person name="Inagaki F."/>
            <person name="Takami H."/>
        </authorList>
    </citation>
    <scope>NUCLEOTIDE SEQUENCE</scope>
    <source>
        <strain evidence="2">Expedition CK06-06</strain>
    </source>
</reference>
<gene>
    <name evidence="2" type="ORF">S01H1_49353</name>
</gene>
<name>X0X9H5_9ZZZZ</name>
<feature type="compositionally biased region" description="Basic and acidic residues" evidence="1">
    <location>
        <begin position="214"/>
        <end position="227"/>
    </location>
</feature>
<evidence type="ECO:0000313" key="2">
    <source>
        <dbReference type="EMBL" id="GAG21596.1"/>
    </source>
</evidence>
<accession>X0X9H5</accession>
<dbReference type="EMBL" id="BARS01031744">
    <property type="protein sequence ID" value="GAG21596.1"/>
    <property type="molecule type" value="Genomic_DNA"/>
</dbReference>
<sequence length="262" mass="28358">ESAKKGLAAVTGGMLKTGLKEWGVEFAEENVTSLTQILTDVVMDVKSKDAKDRLSTYISKEMPELAASTWVSGVVGGGRTVAEASTAPTAPEGVTTPEGLEVLPEGIERIEKTVERGKPKGRPVTQQIPVVPKAEQVIEEGKLGGADAGRVPRKTLKQLEEEAIERGDVEPLVPGEVVKEKPPEFVPKKKAKELEKKRAAVKLKIKQPPTPQEKALEGGEMEKAPFVEKEPLVPVKFDIHAKEHPKGTADKVVKNLEKKSQE</sequence>
<organism evidence="2">
    <name type="scientific">marine sediment metagenome</name>
    <dbReference type="NCBI Taxonomy" id="412755"/>
    <lineage>
        <taxon>unclassified sequences</taxon>
        <taxon>metagenomes</taxon>
        <taxon>ecological metagenomes</taxon>
    </lineage>
</organism>
<comment type="caution">
    <text evidence="2">The sequence shown here is derived from an EMBL/GenBank/DDBJ whole genome shotgun (WGS) entry which is preliminary data.</text>
</comment>
<feature type="non-terminal residue" evidence="2">
    <location>
        <position position="1"/>
    </location>
</feature>
<dbReference type="AlphaFoldDB" id="X0X9H5"/>
<feature type="region of interest" description="Disordered" evidence="1">
    <location>
        <begin position="241"/>
        <end position="262"/>
    </location>
</feature>
<feature type="region of interest" description="Disordered" evidence="1">
    <location>
        <begin position="206"/>
        <end position="227"/>
    </location>
</feature>